<reference evidence="1" key="1">
    <citation type="journal article" date="2021" name="New Phytol.">
        <title>Evolutionary innovations through gain and loss of genes in the ectomycorrhizal Boletales.</title>
        <authorList>
            <person name="Wu G."/>
            <person name="Miyauchi S."/>
            <person name="Morin E."/>
            <person name="Kuo A."/>
            <person name="Drula E."/>
            <person name="Varga T."/>
            <person name="Kohler A."/>
            <person name="Feng B."/>
            <person name="Cao Y."/>
            <person name="Lipzen A."/>
            <person name="Daum C."/>
            <person name="Hundley H."/>
            <person name="Pangilinan J."/>
            <person name="Johnson J."/>
            <person name="Barry K."/>
            <person name="LaButti K."/>
            <person name="Ng V."/>
            <person name="Ahrendt S."/>
            <person name="Min B."/>
            <person name="Choi I.G."/>
            <person name="Park H."/>
            <person name="Plett J.M."/>
            <person name="Magnuson J."/>
            <person name="Spatafora J.W."/>
            <person name="Nagy L.G."/>
            <person name="Henrissat B."/>
            <person name="Grigoriev I.V."/>
            <person name="Yang Z.L."/>
            <person name="Xu J."/>
            <person name="Martin F.M."/>
        </authorList>
    </citation>
    <scope>NUCLEOTIDE SEQUENCE</scope>
    <source>
        <strain evidence="1">ATCC 28755</strain>
    </source>
</reference>
<accession>A0ACB7ZXC1</accession>
<dbReference type="EMBL" id="MU268195">
    <property type="protein sequence ID" value="KAH7905423.1"/>
    <property type="molecule type" value="Genomic_DNA"/>
</dbReference>
<evidence type="ECO:0000313" key="2">
    <source>
        <dbReference type="Proteomes" id="UP000790377"/>
    </source>
</evidence>
<proteinExistence type="predicted"/>
<sequence>MSSSQTIRAHGANHKVLSSRYLLSQILSFLSLPEILDNASQVNKTFKSEANYTAVARFSSIVSPYVSDHVHALADLLRENRGIIVGSCALKMLLSHQPWRPHNLNIIVPRDSVNIFLTFFNSKRYSPTQAAVTPHLKNYVSRYFVCEHLDRPPVTIAESMDNSALTPFLAASCTAEFVCMTGGGLASMYTAHTSSNLALRSPLTRGVPSVWTTMVDRGFVVKTTSQQHPHDICPALWRRVNGLRDIWASTIGGDSVLHAQTPPANTTLFLDIIVLVIWFQICLLSLALLLYTRTTIMCPLIPPVTIQQNSYRTLYYGNDMIRPTMIAINVDKGVTPPITPDDMALGDKIFQGPPFVHVINPKIKVFACMPGDPSFTFQNPFTVIVDHPTLATPNNCIGRMFRCSFRGNALVMKTTHQMVMLDLCDDDVSVINMLMGRAIRSNEL</sequence>
<keyword evidence="2" id="KW-1185">Reference proteome</keyword>
<name>A0ACB7ZXC1_9AGAM</name>
<gene>
    <name evidence="1" type="ORF">BJ138DRAFT_1229815</name>
</gene>
<evidence type="ECO:0000313" key="1">
    <source>
        <dbReference type="EMBL" id="KAH7905423.1"/>
    </source>
</evidence>
<protein>
    <submittedName>
        <fullName evidence="1">Uncharacterized protein</fullName>
    </submittedName>
</protein>
<comment type="caution">
    <text evidence="1">The sequence shown here is derived from an EMBL/GenBank/DDBJ whole genome shotgun (WGS) entry which is preliminary data.</text>
</comment>
<organism evidence="1 2">
    <name type="scientific">Hygrophoropsis aurantiaca</name>
    <dbReference type="NCBI Taxonomy" id="72124"/>
    <lineage>
        <taxon>Eukaryota</taxon>
        <taxon>Fungi</taxon>
        <taxon>Dikarya</taxon>
        <taxon>Basidiomycota</taxon>
        <taxon>Agaricomycotina</taxon>
        <taxon>Agaricomycetes</taxon>
        <taxon>Agaricomycetidae</taxon>
        <taxon>Boletales</taxon>
        <taxon>Coniophorineae</taxon>
        <taxon>Hygrophoropsidaceae</taxon>
        <taxon>Hygrophoropsis</taxon>
    </lineage>
</organism>
<dbReference type="Proteomes" id="UP000790377">
    <property type="component" value="Unassembled WGS sequence"/>
</dbReference>